<dbReference type="InterPro" id="IPR009959">
    <property type="entry name" value="Cyclase_SnoaL-like"/>
</dbReference>
<name>A0A318J4J8_9BURK</name>
<dbReference type="GO" id="GO:0030638">
    <property type="term" value="P:polyketide metabolic process"/>
    <property type="evidence" value="ECO:0007669"/>
    <property type="project" value="InterPro"/>
</dbReference>
<sequence length="198" mass="20860">MNSIRKYTRKAIQVVAAIALAGSSLTTAYAATVGATASAPPAITPAHQGRVLKSHQLLIKQWISLWNGDLELAKSIIAPDFALHATLLDGRSDTVISGPAGLAAWVAQSHGLFKNLQFSIQVGPIVDANFVVLRWEARGNYGGGMPGANAPVGTPVKFTGTDILRIEGGKVKDYWLNADTANLLMQLKFGQGPTATAN</sequence>
<evidence type="ECO:0000256" key="1">
    <source>
        <dbReference type="SAM" id="SignalP"/>
    </source>
</evidence>
<keyword evidence="3" id="KW-1185">Reference proteome</keyword>
<protein>
    <submittedName>
        <fullName evidence="2">SnoaL-like polyketide cyclase</fullName>
    </submittedName>
</protein>
<dbReference type="Gene3D" id="3.10.450.50">
    <property type="match status" value="1"/>
</dbReference>
<evidence type="ECO:0000313" key="2">
    <source>
        <dbReference type="EMBL" id="PXX41560.1"/>
    </source>
</evidence>
<dbReference type="Pfam" id="PF07366">
    <property type="entry name" value="SnoaL"/>
    <property type="match status" value="1"/>
</dbReference>
<accession>A0A318J4J8</accession>
<keyword evidence="1" id="KW-0732">Signal</keyword>
<feature type="chain" id="PRO_5016308161" evidence="1">
    <location>
        <begin position="31"/>
        <end position="198"/>
    </location>
</feature>
<dbReference type="AlphaFoldDB" id="A0A318J4J8"/>
<organism evidence="2 3">
    <name type="scientific">Undibacterium pigrum</name>
    <dbReference type="NCBI Taxonomy" id="401470"/>
    <lineage>
        <taxon>Bacteria</taxon>
        <taxon>Pseudomonadati</taxon>
        <taxon>Pseudomonadota</taxon>
        <taxon>Betaproteobacteria</taxon>
        <taxon>Burkholderiales</taxon>
        <taxon>Oxalobacteraceae</taxon>
        <taxon>Undibacterium</taxon>
    </lineage>
</organism>
<gene>
    <name evidence="2" type="ORF">DFR42_107211</name>
</gene>
<feature type="signal peptide" evidence="1">
    <location>
        <begin position="1"/>
        <end position="30"/>
    </location>
</feature>
<evidence type="ECO:0000313" key="3">
    <source>
        <dbReference type="Proteomes" id="UP000247792"/>
    </source>
</evidence>
<dbReference type="Proteomes" id="UP000247792">
    <property type="component" value="Unassembled WGS sequence"/>
</dbReference>
<proteinExistence type="predicted"/>
<dbReference type="EMBL" id="QJKB01000007">
    <property type="protein sequence ID" value="PXX41560.1"/>
    <property type="molecule type" value="Genomic_DNA"/>
</dbReference>
<dbReference type="SUPFAM" id="SSF54427">
    <property type="entry name" value="NTF2-like"/>
    <property type="match status" value="1"/>
</dbReference>
<reference evidence="2 3" key="1">
    <citation type="submission" date="2018-05" db="EMBL/GenBank/DDBJ databases">
        <title>Genomic Encyclopedia of Type Strains, Phase IV (KMG-IV): sequencing the most valuable type-strain genomes for metagenomic binning, comparative biology and taxonomic classification.</title>
        <authorList>
            <person name="Goeker M."/>
        </authorList>
    </citation>
    <scope>NUCLEOTIDE SEQUENCE [LARGE SCALE GENOMIC DNA]</scope>
    <source>
        <strain evidence="2 3">DSM 19792</strain>
    </source>
</reference>
<dbReference type="RefSeq" id="WP_211324366.1">
    <property type="nucleotide sequence ID" value="NZ_QJKB01000007.1"/>
</dbReference>
<dbReference type="InterPro" id="IPR032710">
    <property type="entry name" value="NTF2-like_dom_sf"/>
</dbReference>
<comment type="caution">
    <text evidence="2">The sequence shown here is derived from an EMBL/GenBank/DDBJ whole genome shotgun (WGS) entry which is preliminary data.</text>
</comment>